<dbReference type="HAMAP" id="MF_00265">
    <property type="entry name" value="VapC_Nob1"/>
    <property type="match status" value="1"/>
</dbReference>
<comment type="cofactor">
    <cofactor evidence="1 8">
        <name>Mg(2+)</name>
        <dbReference type="ChEBI" id="CHEBI:18420"/>
    </cofactor>
</comment>
<dbReference type="SUPFAM" id="SSF88723">
    <property type="entry name" value="PIN domain-like"/>
    <property type="match status" value="1"/>
</dbReference>
<evidence type="ECO:0000256" key="7">
    <source>
        <dbReference type="ARBA" id="ARBA00038093"/>
    </source>
</evidence>
<dbReference type="STRING" id="211165.GCA_000317285_02255"/>
<accession>A0A433MX95</accession>
<dbReference type="PANTHER" id="PTHR33653">
    <property type="entry name" value="RIBONUCLEASE VAPC2"/>
    <property type="match status" value="1"/>
</dbReference>
<evidence type="ECO:0000256" key="2">
    <source>
        <dbReference type="ARBA" id="ARBA00022649"/>
    </source>
</evidence>
<comment type="similarity">
    <text evidence="7 8">Belongs to the PINc/VapC protein family.</text>
</comment>
<keyword evidence="3 8" id="KW-0540">Nuclease</keyword>
<keyword evidence="2 8" id="KW-1277">Toxin-antitoxin system</keyword>
<dbReference type="Pfam" id="PF01850">
    <property type="entry name" value="PIN"/>
    <property type="match status" value="1"/>
</dbReference>
<evidence type="ECO:0000256" key="4">
    <source>
        <dbReference type="ARBA" id="ARBA00022723"/>
    </source>
</evidence>
<dbReference type="EMBL" id="RSCJ01000043">
    <property type="protein sequence ID" value="RUR72723.1"/>
    <property type="molecule type" value="Genomic_DNA"/>
</dbReference>
<dbReference type="GO" id="GO:0016787">
    <property type="term" value="F:hydrolase activity"/>
    <property type="evidence" value="ECO:0007669"/>
    <property type="project" value="UniProtKB-KW"/>
</dbReference>
<dbReference type="GO" id="GO:0004540">
    <property type="term" value="F:RNA nuclease activity"/>
    <property type="evidence" value="ECO:0007669"/>
    <property type="project" value="InterPro"/>
</dbReference>
<dbReference type="RefSeq" id="WP_016878810.1">
    <property type="nucleotide sequence ID" value="NZ_AJLN01000066.1"/>
</dbReference>
<keyword evidence="11" id="KW-1185">Reference proteome</keyword>
<dbReference type="Proteomes" id="UP000268857">
    <property type="component" value="Unassembled WGS sequence"/>
</dbReference>
<sequence length="144" mass="16213">MNRTSLIYLLDTNVCIMYLNGRKPSIKNYIDNLEVDKIAVCSVVKAELSYGAMRSNNTQKNLKIQKTFLQQFVSLPFDDRCAEIYGNIRADLVKNGTPIGSNDIQIASITLANNLMLVTHNVREFSRIAGLQIEDWEGELGEIV</sequence>
<dbReference type="EC" id="3.1.-.-" evidence="8"/>
<feature type="binding site" evidence="8">
    <location>
        <position position="103"/>
    </location>
    <ligand>
        <name>Mg(2+)</name>
        <dbReference type="ChEBI" id="CHEBI:18420"/>
    </ligand>
</feature>
<dbReference type="AlphaFoldDB" id="A0A433MX95"/>
<evidence type="ECO:0000256" key="6">
    <source>
        <dbReference type="ARBA" id="ARBA00022842"/>
    </source>
</evidence>
<dbReference type="GO" id="GO:0000287">
    <property type="term" value="F:magnesium ion binding"/>
    <property type="evidence" value="ECO:0007669"/>
    <property type="project" value="UniProtKB-UniRule"/>
</dbReference>
<dbReference type="OrthoDB" id="9796690at2"/>
<dbReference type="InterPro" id="IPR022907">
    <property type="entry name" value="VapC_family"/>
</dbReference>
<keyword evidence="8" id="KW-0800">Toxin</keyword>
<dbReference type="Gene3D" id="3.40.50.1010">
    <property type="entry name" value="5'-nuclease"/>
    <property type="match status" value="1"/>
</dbReference>
<dbReference type="InterPro" id="IPR029060">
    <property type="entry name" value="PIN-like_dom_sf"/>
</dbReference>
<feature type="binding site" evidence="8">
    <location>
        <position position="11"/>
    </location>
    <ligand>
        <name>Mg(2+)</name>
        <dbReference type="ChEBI" id="CHEBI:18420"/>
    </ligand>
</feature>
<name>A0A433MX95_CHLFR</name>
<evidence type="ECO:0000256" key="3">
    <source>
        <dbReference type="ARBA" id="ARBA00022722"/>
    </source>
</evidence>
<proteinExistence type="inferred from homology"/>
<comment type="caution">
    <text evidence="10">The sequence shown here is derived from an EMBL/GenBank/DDBJ whole genome shotgun (WGS) entry which is preliminary data.</text>
</comment>
<comment type="function">
    <text evidence="8">Toxic component of a toxin-antitoxin (TA) system. An RNase.</text>
</comment>
<evidence type="ECO:0000256" key="8">
    <source>
        <dbReference type="HAMAP-Rule" id="MF_00265"/>
    </source>
</evidence>
<dbReference type="GO" id="GO:0090729">
    <property type="term" value="F:toxin activity"/>
    <property type="evidence" value="ECO:0007669"/>
    <property type="project" value="UniProtKB-KW"/>
</dbReference>
<keyword evidence="5 8" id="KW-0378">Hydrolase</keyword>
<keyword evidence="6 8" id="KW-0460">Magnesium</keyword>
<evidence type="ECO:0000259" key="9">
    <source>
        <dbReference type="Pfam" id="PF01850"/>
    </source>
</evidence>
<protein>
    <recommendedName>
        <fullName evidence="8">Ribonuclease VapC</fullName>
        <shortName evidence="8">RNase VapC</shortName>
        <ecNumber evidence="8">3.1.-.-</ecNumber>
    </recommendedName>
    <alternativeName>
        <fullName evidence="8">Toxin VapC</fullName>
    </alternativeName>
</protein>
<dbReference type="InterPro" id="IPR050556">
    <property type="entry name" value="Type_II_TA_system_RNase"/>
</dbReference>
<dbReference type="PANTHER" id="PTHR33653:SF1">
    <property type="entry name" value="RIBONUCLEASE VAPC2"/>
    <property type="match status" value="1"/>
</dbReference>
<evidence type="ECO:0000256" key="1">
    <source>
        <dbReference type="ARBA" id="ARBA00001946"/>
    </source>
</evidence>
<dbReference type="CDD" id="cd09881">
    <property type="entry name" value="PIN_VapC4-5_FitB-like"/>
    <property type="match status" value="1"/>
</dbReference>
<keyword evidence="4 8" id="KW-0479">Metal-binding</keyword>
<feature type="domain" description="PIN" evidence="9">
    <location>
        <begin position="8"/>
        <end position="130"/>
    </location>
</feature>
<reference evidence="10 11" key="1">
    <citation type="journal article" date="2019" name="Genome Biol. Evol.">
        <title>Day and night: Metabolic profiles and evolutionary relationships of six axenic non-marine cyanobacteria.</title>
        <authorList>
            <person name="Will S.E."/>
            <person name="Henke P."/>
            <person name="Boedeker C."/>
            <person name="Huang S."/>
            <person name="Brinkmann H."/>
            <person name="Rohde M."/>
            <person name="Jarek M."/>
            <person name="Friedl T."/>
            <person name="Seufert S."/>
            <person name="Schumacher M."/>
            <person name="Overmann J."/>
            <person name="Neumann-Schaal M."/>
            <person name="Petersen J."/>
        </authorList>
    </citation>
    <scope>NUCLEOTIDE SEQUENCE [LARGE SCALE GENOMIC DNA]</scope>
    <source>
        <strain evidence="10 11">PCC 6912</strain>
    </source>
</reference>
<gene>
    <name evidence="8" type="primary">vapC</name>
    <name evidence="10" type="ORF">PCC6912_60980</name>
</gene>
<evidence type="ECO:0000313" key="10">
    <source>
        <dbReference type="EMBL" id="RUR72723.1"/>
    </source>
</evidence>
<organism evidence="10 11">
    <name type="scientific">Chlorogloeopsis fritschii PCC 6912</name>
    <dbReference type="NCBI Taxonomy" id="211165"/>
    <lineage>
        <taxon>Bacteria</taxon>
        <taxon>Bacillati</taxon>
        <taxon>Cyanobacteriota</taxon>
        <taxon>Cyanophyceae</taxon>
        <taxon>Nostocales</taxon>
        <taxon>Chlorogloeopsidaceae</taxon>
        <taxon>Chlorogloeopsis</taxon>
    </lineage>
</organism>
<evidence type="ECO:0000313" key="11">
    <source>
        <dbReference type="Proteomes" id="UP000268857"/>
    </source>
</evidence>
<dbReference type="InterPro" id="IPR002716">
    <property type="entry name" value="PIN_dom"/>
</dbReference>
<evidence type="ECO:0000256" key="5">
    <source>
        <dbReference type="ARBA" id="ARBA00022801"/>
    </source>
</evidence>